<keyword evidence="8" id="KW-0378">Hydrolase</keyword>
<dbReference type="GO" id="GO:0008237">
    <property type="term" value="F:metallopeptidase activity"/>
    <property type="evidence" value="ECO:0007669"/>
    <property type="project" value="UniProtKB-KW"/>
</dbReference>
<evidence type="ECO:0000256" key="1">
    <source>
        <dbReference type="ARBA" id="ARBA00001947"/>
    </source>
</evidence>
<dbReference type="GO" id="GO:0046872">
    <property type="term" value="F:metal ion binding"/>
    <property type="evidence" value="ECO:0007669"/>
    <property type="project" value="UniProtKB-KW"/>
</dbReference>
<feature type="transmembrane region" description="Helical" evidence="13">
    <location>
        <begin position="146"/>
        <end position="163"/>
    </location>
</feature>
<feature type="transmembrane region" description="Helical" evidence="13">
    <location>
        <begin position="12"/>
        <end position="33"/>
    </location>
</feature>
<evidence type="ECO:0000256" key="7">
    <source>
        <dbReference type="ARBA" id="ARBA00022723"/>
    </source>
</evidence>
<protein>
    <recommendedName>
        <fullName evidence="14">Peptidase M50 domain-containing protein</fullName>
    </recommendedName>
</protein>
<organism evidence="15 16">
    <name type="scientific">Candidatus Roizmanbacteria bacterium RIFOXYD1_FULL_38_12</name>
    <dbReference type="NCBI Taxonomy" id="1802093"/>
    <lineage>
        <taxon>Bacteria</taxon>
        <taxon>Candidatus Roizmaniibacteriota</taxon>
    </lineage>
</organism>
<keyword evidence="6 13" id="KW-0812">Transmembrane</keyword>
<evidence type="ECO:0000256" key="8">
    <source>
        <dbReference type="ARBA" id="ARBA00022801"/>
    </source>
</evidence>
<dbReference type="PANTHER" id="PTHR35864">
    <property type="entry name" value="ZINC METALLOPROTEASE MJ0611-RELATED"/>
    <property type="match status" value="1"/>
</dbReference>
<keyword evidence="12 13" id="KW-0472">Membrane</keyword>
<dbReference type="InterPro" id="IPR052348">
    <property type="entry name" value="Metallopeptidase_M50B"/>
</dbReference>
<feature type="transmembrane region" description="Helical" evidence="13">
    <location>
        <begin position="91"/>
        <end position="115"/>
    </location>
</feature>
<evidence type="ECO:0000256" key="9">
    <source>
        <dbReference type="ARBA" id="ARBA00022833"/>
    </source>
</evidence>
<feature type="domain" description="Peptidase M50" evidence="14">
    <location>
        <begin position="15"/>
        <end position="112"/>
    </location>
</feature>
<evidence type="ECO:0000313" key="16">
    <source>
        <dbReference type="Proteomes" id="UP000177050"/>
    </source>
</evidence>
<keyword evidence="7" id="KW-0479">Metal-binding</keyword>
<reference evidence="15 16" key="1">
    <citation type="journal article" date="2016" name="Nat. Commun.">
        <title>Thousands of microbial genomes shed light on interconnected biogeochemical processes in an aquifer system.</title>
        <authorList>
            <person name="Anantharaman K."/>
            <person name="Brown C.T."/>
            <person name="Hug L.A."/>
            <person name="Sharon I."/>
            <person name="Castelle C.J."/>
            <person name="Probst A.J."/>
            <person name="Thomas B.C."/>
            <person name="Singh A."/>
            <person name="Wilkins M.J."/>
            <person name="Karaoz U."/>
            <person name="Brodie E.L."/>
            <person name="Williams K.H."/>
            <person name="Hubbard S.S."/>
            <person name="Banfield J.F."/>
        </authorList>
    </citation>
    <scope>NUCLEOTIDE SEQUENCE [LARGE SCALE GENOMIC DNA]</scope>
</reference>
<sequence length="218" mass="24040">MLNSLFSNPIYFIIYLISLLIALTIHECSHAWVADRLGDPTARLQGRISLNPLVHLDLYGALFLLFFGFGWGKPVQTDPFNLKNPRKDGALISLAGPASNMILAILLSIILRLFILFHLTQLSIIGSFLLSPLIIMNVTLGLFNLIPIHPLDGFAIVSGLLSREKAHEWEGLRRYGMIFLLLLIIPLGNSSMLDSVFRPIAGFLLQLLIPTVGSAGIV</sequence>
<name>A0A1F7L187_9BACT</name>
<keyword evidence="11" id="KW-0482">Metalloprotease</keyword>
<dbReference type="Proteomes" id="UP000177050">
    <property type="component" value="Unassembled WGS sequence"/>
</dbReference>
<dbReference type="Pfam" id="PF02163">
    <property type="entry name" value="Peptidase_M50"/>
    <property type="match status" value="2"/>
</dbReference>
<dbReference type="PANTHER" id="PTHR35864:SF1">
    <property type="entry name" value="ZINC METALLOPROTEASE YWHC-RELATED"/>
    <property type="match status" value="1"/>
</dbReference>
<evidence type="ECO:0000256" key="11">
    <source>
        <dbReference type="ARBA" id="ARBA00023049"/>
    </source>
</evidence>
<evidence type="ECO:0000256" key="10">
    <source>
        <dbReference type="ARBA" id="ARBA00022989"/>
    </source>
</evidence>
<evidence type="ECO:0000256" key="13">
    <source>
        <dbReference type="SAM" id="Phobius"/>
    </source>
</evidence>
<dbReference type="GO" id="GO:0006508">
    <property type="term" value="P:proteolysis"/>
    <property type="evidence" value="ECO:0007669"/>
    <property type="project" value="UniProtKB-KW"/>
</dbReference>
<evidence type="ECO:0000256" key="2">
    <source>
        <dbReference type="ARBA" id="ARBA00004651"/>
    </source>
</evidence>
<accession>A0A1F7L187</accession>
<feature type="transmembrane region" description="Helical" evidence="13">
    <location>
        <begin position="122"/>
        <end position="140"/>
    </location>
</feature>
<dbReference type="GO" id="GO:0005886">
    <property type="term" value="C:plasma membrane"/>
    <property type="evidence" value="ECO:0007669"/>
    <property type="project" value="UniProtKB-SubCell"/>
</dbReference>
<comment type="cofactor">
    <cofactor evidence="1">
        <name>Zn(2+)</name>
        <dbReference type="ChEBI" id="CHEBI:29105"/>
    </cofactor>
</comment>
<comment type="subcellular location">
    <subcellularLocation>
        <location evidence="2">Cell membrane</location>
        <topology evidence="2">Multi-pass membrane protein</topology>
    </subcellularLocation>
</comment>
<dbReference type="EMBL" id="MGBR01000001">
    <property type="protein sequence ID" value="OGK73900.1"/>
    <property type="molecule type" value="Genomic_DNA"/>
</dbReference>
<evidence type="ECO:0000256" key="4">
    <source>
        <dbReference type="ARBA" id="ARBA00022475"/>
    </source>
</evidence>
<evidence type="ECO:0000256" key="5">
    <source>
        <dbReference type="ARBA" id="ARBA00022670"/>
    </source>
</evidence>
<feature type="transmembrane region" description="Helical" evidence="13">
    <location>
        <begin position="53"/>
        <end position="71"/>
    </location>
</feature>
<comment type="caution">
    <text evidence="15">The sequence shown here is derived from an EMBL/GenBank/DDBJ whole genome shotgun (WGS) entry which is preliminary data.</text>
</comment>
<feature type="transmembrane region" description="Helical" evidence="13">
    <location>
        <begin position="175"/>
        <end position="193"/>
    </location>
</feature>
<keyword evidence="10 13" id="KW-1133">Transmembrane helix</keyword>
<gene>
    <name evidence="15" type="ORF">A3K52_03930</name>
</gene>
<dbReference type="AlphaFoldDB" id="A0A1F7L187"/>
<evidence type="ECO:0000256" key="3">
    <source>
        <dbReference type="ARBA" id="ARBA00007931"/>
    </source>
</evidence>
<dbReference type="InterPro" id="IPR008915">
    <property type="entry name" value="Peptidase_M50"/>
</dbReference>
<evidence type="ECO:0000259" key="14">
    <source>
        <dbReference type="Pfam" id="PF02163"/>
    </source>
</evidence>
<comment type="similarity">
    <text evidence="3">Belongs to the peptidase M50B family.</text>
</comment>
<dbReference type="InterPro" id="IPR044537">
    <property type="entry name" value="Rip2-like"/>
</dbReference>
<evidence type="ECO:0000256" key="12">
    <source>
        <dbReference type="ARBA" id="ARBA00023136"/>
    </source>
</evidence>
<keyword evidence="5" id="KW-0645">Protease</keyword>
<evidence type="ECO:0000313" key="15">
    <source>
        <dbReference type="EMBL" id="OGK73900.1"/>
    </source>
</evidence>
<dbReference type="CDD" id="cd06158">
    <property type="entry name" value="S2P-M50_like_1"/>
    <property type="match status" value="1"/>
</dbReference>
<keyword evidence="4" id="KW-1003">Cell membrane</keyword>
<evidence type="ECO:0000256" key="6">
    <source>
        <dbReference type="ARBA" id="ARBA00022692"/>
    </source>
</evidence>
<feature type="domain" description="Peptidase M50" evidence="14">
    <location>
        <begin position="129"/>
        <end position="182"/>
    </location>
</feature>
<keyword evidence="9" id="KW-0862">Zinc</keyword>
<proteinExistence type="inferred from homology"/>